<evidence type="ECO:0000259" key="10">
    <source>
        <dbReference type="Pfam" id="PF04290"/>
    </source>
</evidence>
<feature type="transmembrane region" description="Helical" evidence="9">
    <location>
        <begin position="122"/>
        <end position="143"/>
    </location>
</feature>
<evidence type="ECO:0000256" key="3">
    <source>
        <dbReference type="ARBA" id="ARBA00022475"/>
    </source>
</evidence>
<dbReference type="PANTHER" id="PTHR35011:SF2">
    <property type="entry name" value="2,3-DIKETO-L-GULONATE TRAP TRANSPORTER SMALL PERMEASE PROTEIN YIAM"/>
    <property type="match status" value="1"/>
</dbReference>
<dbReference type="EMBL" id="FIZY01000020">
    <property type="protein sequence ID" value="CZF83006.1"/>
    <property type="molecule type" value="Genomic_DNA"/>
</dbReference>
<evidence type="ECO:0000256" key="6">
    <source>
        <dbReference type="ARBA" id="ARBA00022989"/>
    </source>
</evidence>
<dbReference type="GO" id="GO:0022857">
    <property type="term" value="F:transmembrane transporter activity"/>
    <property type="evidence" value="ECO:0007669"/>
    <property type="project" value="UniProtKB-UniRule"/>
</dbReference>
<keyword evidence="4 9" id="KW-0997">Cell inner membrane</keyword>
<comment type="similarity">
    <text evidence="8 9">Belongs to the TRAP transporter small permease family.</text>
</comment>
<feature type="transmembrane region" description="Helical" evidence="9">
    <location>
        <begin position="43"/>
        <end position="62"/>
    </location>
</feature>
<reference evidence="12" key="1">
    <citation type="submission" date="2016-02" db="EMBL/GenBank/DDBJ databases">
        <authorList>
            <person name="Rodrigo-Torres Lidia"/>
            <person name="Arahal R.David."/>
        </authorList>
    </citation>
    <scope>NUCLEOTIDE SEQUENCE [LARGE SCALE GENOMIC DNA]</scope>
    <source>
        <strain evidence="12">CECT 8713</strain>
    </source>
</reference>
<protein>
    <recommendedName>
        <fullName evidence="9">TRAP transporter small permease protein</fullName>
    </recommendedName>
</protein>
<accession>A0A128F9M5</accession>
<dbReference type="AlphaFoldDB" id="A0A128F9M5"/>
<feature type="transmembrane region" description="Helical" evidence="9">
    <location>
        <begin position="12"/>
        <end position="31"/>
    </location>
</feature>
<evidence type="ECO:0000256" key="4">
    <source>
        <dbReference type="ARBA" id="ARBA00022519"/>
    </source>
</evidence>
<comment type="subcellular location">
    <subcellularLocation>
        <location evidence="1 9">Cell inner membrane</location>
        <topology evidence="1 9">Multi-pass membrane protein</topology>
    </subcellularLocation>
</comment>
<evidence type="ECO:0000256" key="5">
    <source>
        <dbReference type="ARBA" id="ARBA00022692"/>
    </source>
</evidence>
<keyword evidence="2 9" id="KW-0813">Transport</keyword>
<evidence type="ECO:0000313" key="12">
    <source>
        <dbReference type="Proteomes" id="UP000073601"/>
    </source>
</evidence>
<dbReference type="GO" id="GO:0015740">
    <property type="term" value="P:C4-dicarboxylate transport"/>
    <property type="evidence" value="ECO:0007669"/>
    <property type="project" value="TreeGrafter"/>
</dbReference>
<evidence type="ECO:0000256" key="2">
    <source>
        <dbReference type="ARBA" id="ARBA00022448"/>
    </source>
</evidence>
<evidence type="ECO:0000313" key="11">
    <source>
        <dbReference type="EMBL" id="CZF83006.1"/>
    </source>
</evidence>
<name>A0A128F9M5_9GAMM</name>
<sequence length="158" mass="18014">MLKHLKKAQEMVCHLLITIMVLSLFLQIIAREFNLEADWTEEISRFAFISLVFIAASYTSLNQQHLRISIVSDILMRRLGQQFVFRVQSFVSLTFDVLMVVFCYENFLEGLDYPNTSPALGFNLGLLFLAPTVGFLLSAIVHLMEVSGTSPYQEAEEL</sequence>
<comment type="subunit">
    <text evidence="9">The complex comprises the extracytoplasmic solute receptor protein and the two transmembrane proteins.</text>
</comment>
<evidence type="ECO:0000256" key="8">
    <source>
        <dbReference type="ARBA" id="ARBA00038436"/>
    </source>
</evidence>
<evidence type="ECO:0000256" key="9">
    <source>
        <dbReference type="RuleBase" id="RU369079"/>
    </source>
</evidence>
<keyword evidence="5 9" id="KW-0812">Transmembrane</keyword>
<keyword evidence="12" id="KW-1185">Reference proteome</keyword>
<dbReference type="Pfam" id="PF04290">
    <property type="entry name" value="DctQ"/>
    <property type="match status" value="1"/>
</dbReference>
<comment type="function">
    <text evidence="9">Part of the tripartite ATP-independent periplasmic (TRAP) transport system.</text>
</comment>
<keyword evidence="3" id="KW-1003">Cell membrane</keyword>
<dbReference type="Proteomes" id="UP000073601">
    <property type="component" value="Unassembled WGS sequence"/>
</dbReference>
<dbReference type="InterPro" id="IPR055348">
    <property type="entry name" value="DctQ"/>
</dbReference>
<evidence type="ECO:0000256" key="7">
    <source>
        <dbReference type="ARBA" id="ARBA00023136"/>
    </source>
</evidence>
<evidence type="ECO:0000256" key="1">
    <source>
        <dbReference type="ARBA" id="ARBA00004429"/>
    </source>
</evidence>
<feature type="domain" description="Tripartite ATP-independent periplasmic transporters DctQ component" evidence="10">
    <location>
        <begin position="20"/>
        <end position="146"/>
    </location>
</feature>
<gene>
    <name evidence="11" type="ORF">GMA8713_02445</name>
</gene>
<dbReference type="PANTHER" id="PTHR35011">
    <property type="entry name" value="2,3-DIKETO-L-GULONATE TRAP TRANSPORTER SMALL PERMEASE PROTEIN YIAM"/>
    <property type="match status" value="1"/>
</dbReference>
<dbReference type="GO" id="GO:0005886">
    <property type="term" value="C:plasma membrane"/>
    <property type="evidence" value="ECO:0007669"/>
    <property type="project" value="UniProtKB-SubCell"/>
</dbReference>
<proteinExistence type="inferred from homology"/>
<keyword evidence="6 9" id="KW-1133">Transmembrane helix</keyword>
<dbReference type="InterPro" id="IPR007387">
    <property type="entry name" value="TRAP_DctQ"/>
</dbReference>
<keyword evidence="7 9" id="KW-0472">Membrane</keyword>
<organism evidence="11 12">
    <name type="scientific">Grimontia marina</name>
    <dbReference type="NCBI Taxonomy" id="646534"/>
    <lineage>
        <taxon>Bacteria</taxon>
        <taxon>Pseudomonadati</taxon>
        <taxon>Pseudomonadota</taxon>
        <taxon>Gammaproteobacteria</taxon>
        <taxon>Vibrionales</taxon>
        <taxon>Vibrionaceae</taxon>
        <taxon>Grimontia</taxon>
    </lineage>
</organism>
<feature type="transmembrane region" description="Helical" evidence="9">
    <location>
        <begin position="83"/>
        <end position="102"/>
    </location>
</feature>